<feature type="signal peptide" evidence="1">
    <location>
        <begin position="1"/>
        <end position="19"/>
    </location>
</feature>
<proteinExistence type="predicted"/>
<dbReference type="OrthoDB" id="6414880at2759"/>
<dbReference type="EMBL" id="BMAO01023526">
    <property type="protein sequence ID" value="GFQ89237.1"/>
    <property type="molecule type" value="Genomic_DNA"/>
</dbReference>
<comment type="caution">
    <text evidence="2">The sequence shown here is derived from an EMBL/GenBank/DDBJ whole genome shotgun (WGS) entry which is preliminary data.</text>
</comment>
<protein>
    <submittedName>
        <fullName evidence="2">Uncharacterized protein</fullName>
    </submittedName>
</protein>
<gene>
    <name evidence="2" type="primary">AVEN_208367_1</name>
    <name evidence="2" type="ORF">TNCT_653192</name>
</gene>
<name>A0A8X6I7Q8_TRICU</name>
<reference evidence="2" key="1">
    <citation type="submission" date="2020-07" db="EMBL/GenBank/DDBJ databases">
        <title>Multicomponent nature underlies the extraordinary mechanical properties of spider dragline silk.</title>
        <authorList>
            <person name="Kono N."/>
            <person name="Nakamura H."/>
            <person name="Mori M."/>
            <person name="Yoshida Y."/>
            <person name="Ohtoshi R."/>
            <person name="Malay A.D."/>
            <person name="Moran D.A.P."/>
            <person name="Tomita M."/>
            <person name="Numata K."/>
            <person name="Arakawa K."/>
        </authorList>
    </citation>
    <scope>NUCLEOTIDE SEQUENCE</scope>
</reference>
<sequence length="138" mass="16041">MNTFIIFAIFFAILGSCLGNEEREKMKERGVNFYKCLACATDEAHAAYAKCEQLKPNKSKIHLEECCKKVIPEEDHVEEAKHWQYYCDNPVYIGKVLDCLFTEEYLKSTWKLTDEDMSALKKFKDCAKGIKEQYCNEA</sequence>
<evidence type="ECO:0000256" key="1">
    <source>
        <dbReference type="SAM" id="SignalP"/>
    </source>
</evidence>
<dbReference type="AlphaFoldDB" id="A0A8X6I7Q8"/>
<evidence type="ECO:0000313" key="2">
    <source>
        <dbReference type="EMBL" id="GFQ89237.1"/>
    </source>
</evidence>
<keyword evidence="1" id="KW-0732">Signal</keyword>
<evidence type="ECO:0000313" key="3">
    <source>
        <dbReference type="Proteomes" id="UP000887116"/>
    </source>
</evidence>
<dbReference type="Proteomes" id="UP000887116">
    <property type="component" value="Unassembled WGS sequence"/>
</dbReference>
<feature type="chain" id="PRO_5036481356" evidence="1">
    <location>
        <begin position="20"/>
        <end position="138"/>
    </location>
</feature>
<organism evidence="2 3">
    <name type="scientific">Trichonephila clavata</name>
    <name type="common">Joro spider</name>
    <name type="synonym">Nephila clavata</name>
    <dbReference type="NCBI Taxonomy" id="2740835"/>
    <lineage>
        <taxon>Eukaryota</taxon>
        <taxon>Metazoa</taxon>
        <taxon>Ecdysozoa</taxon>
        <taxon>Arthropoda</taxon>
        <taxon>Chelicerata</taxon>
        <taxon>Arachnida</taxon>
        <taxon>Araneae</taxon>
        <taxon>Araneomorphae</taxon>
        <taxon>Entelegynae</taxon>
        <taxon>Araneoidea</taxon>
        <taxon>Nephilidae</taxon>
        <taxon>Trichonephila</taxon>
    </lineage>
</organism>
<keyword evidence="3" id="KW-1185">Reference proteome</keyword>
<accession>A0A8X6I7Q8</accession>